<proteinExistence type="predicted"/>
<name>S7XTN4_SPRLO</name>
<sequence>MHIFVIDNGSHTIRYGYNTDKDYKSYDNILYRYKDKTSFQPFTSSTPKTMFDIDIVTNIEIAEQTFDLILEEYYRDNNKHINKDNTNINKNKSIINKSIKKNSKYINDYNNYTPIENIILTENLYTPTMYKKEMIELWMEAYNVNNIQLGIDSIYSFIGYNNINNYNAGNKNIIPNNTITNTTINNINTNITNNKNITLIIKIGNCSTSVILYDNNIIIESFKIPLGNRELENILHELLTIKYGYSKHKYTGNIQCTINYNSSIENMKDDIINNKENDKDENDRECDKDEDNKDVNKIIKNNKKGKVGRKRKIVEDNNNDIITHNKKSIINSDDATTEEEILYKSKNKEDNENSSNNSDDEVYVSDNESEYEENDNEEDNEESDNNDIEESDNNDNIEKNNNDNIEEHDNNTDTNIPNTENKSIAYFSSLYRLKVRIEKILHLFKDNINRTEDKYNFISNKKEYILNLKNKYITLKHHYTSILRTERNLRDKKSRERNTLFKMGTGSEMNERDREVIERIEDVENKDIIEKEMESIKNRLMEIINKELYPDDGDKSDGGNDVESKCDSNSGKDNDNIGGSKSVESNNKNTTNNNTITTNNNTSNIITNIDNKFYKEILDIISNTNISILEHNLIQLDMCYLGEILFYPSLISCKQPGIVEILEYISKRYNVNKVYIDGMVIEGFKERIEYEINMNNSQSDSYNRGDRSEERFS</sequence>
<keyword evidence="3" id="KW-1185">Reference proteome</keyword>
<feature type="compositionally biased region" description="Acidic residues" evidence="1">
    <location>
        <begin position="358"/>
        <end position="395"/>
    </location>
</feature>
<reference evidence="3" key="1">
    <citation type="journal article" date="2013" name="PLoS Genet.">
        <title>The genome of Spraguea lophii and the basis of host-microsporidian interactions.</title>
        <authorList>
            <person name="Campbell S.E."/>
            <person name="Williams T.A."/>
            <person name="Yousuf A."/>
            <person name="Soanes D.M."/>
            <person name="Paszkiewicz K.H."/>
            <person name="Williams B.A.P."/>
        </authorList>
    </citation>
    <scope>NUCLEOTIDE SEQUENCE [LARGE SCALE GENOMIC DNA]</scope>
    <source>
        <strain evidence="3">42_110</strain>
    </source>
</reference>
<feature type="compositionally biased region" description="Low complexity" evidence="1">
    <location>
        <begin position="586"/>
        <end position="601"/>
    </location>
</feature>
<dbReference type="InParanoid" id="S7XTN4"/>
<gene>
    <name evidence="2" type="ORF">SLOPH_849</name>
</gene>
<feature type="compositionally biased region" description="Basic and acidic residues" evidence="1">
    <location>
        <begin position="549"/>
        <end position="575"/>
    </location>
</feature>
<feature type="non-terminal residue" evidence="2">
    <location>
        <position position="713"/>
    </location>
</feature>
<dbReference type="InterPro" id="IPR004000">
    <property type="entry name" value="Actin"/>
</dbReference>
<dbReference type="InterPro" id="IPR043129">
    <property type="entry name" value="ATPase_NBD"/>
</dbReference>
<organism evidence="2 3">
    <name type="scientific">Spraguea lophii (strain 42_110)</name>
    <name type="common">Microsporidian parasite</name>
    <dbReference type="NCBI Taxonomy" id="1358809"/>
    <lineage>
        <taxon>Eukaryota</taxon>
        <taxon>Fungi</taxon>
        <taxon>Fungi incertae sedis</taxon>
        <taxon>Microsporidia</taxon>
        <taxon>Spragueidae</taxon>
        <taxon>Spraguea</taxon>
    </lineage>
</organism>
<dbReference type="STRING" id="1358809.S7XTN4"/>
<evidence type="ECO:0000313" key="3">
    <source>
        <dbReference type="Proteomes" id="UP000014978"/>
    </source>
</evidence>
<protein>
    <recommendedName>
        <fullName evidence="4">Actin-like protein</fullName>
    </recommendedName>
</protein>
<evidence type="ECO:0008006" key="4">
    <source>
        <dbReference type="Google" id="ProtNLM"/>
    </source>
</evidence>
<feature type="region of interest" description="Disordered" evidence="1">
    <location>
        <begin position="549"/>
        <end position="601"/>
    </location>
</feature>
<dbReference type="SUPFAM" id="SSF53067">
    <property type="entry name" value="Actin-like ATPase domain"/>
    <property type="match status" value="1"/>
</dbReference>
<dbReference type="VEuPathDB" id="MicrosporidiaDB:SLOPH_849"/>
<comment type="caution">
    <text evidence="2">The sequence shown here is derived from an EMBL/GenBank/DDBJ whole genome shotgun (WGS) entry which is preliminary data.</text>
</comment>
<feature type="compositionally biased region" description="Polar residues" evidence="1">
    <location>
        <begin position="576"/>
        <end position="585"/>
    </location>
</feature>
<dbReference type="Proteomes" id="UP000014978">
    <property type="component" value="Unassembled WGS sequence"/>
</dbReference>
<dbReference type="HOGENOM" id="CLU_447027_0_0_1"/>
<dbReference type="Pfam" id="PF00022">
    <property type="entry name" value="Actin"/>
    <property type="match status" value="1"/>
</dbReference>
<dbReference type="AlphaFoldDB" id="S7XTN4"/>
<evidence type="ECO:0000313" key="2">
    <source>
        <dbReference type="EMBL" id="EPR79213.1"/>
    </source>
</evidence>
<feature type="compositionally biased region" description="Basic and acidic residues" evidence="1">
    <location>
        <begin position="396"/>
        <end position="411"/>
    </location>
</feature>
<feature type="region of interest" description="Disordered" evidence="1">
    <location>
        <begin position="344"/>
        <end position="419"/>
    </location>
</feature>
<dbReference type="OrthoDB" id="7340501at2759"/>
<dbReference type="Gene3D" id="3.30.420.40">
    <property type="match status" value="1"/>
</dbReference>
<evidence type="ECO:0000256" key="1">
    <source>
        <dbReference type="SAM" id="MobiDB-lite"/>
    </source>
</evidence>
<dbReference type="EMBL" id="ATCN01000345">
    <property type="protein sequence ID" value="EPR79213.1"/>
    <property type="molecule type" value="Genomic_DNA"/>
</dbReference>
<accession>S7XTN4</accession>